<dbReference type="InterPro" id="IPR040079">
    <property type="entry name" value="Glutathione_S-Trfase"/>
</dbReference>
<evidence type="ECO:0000256" key="1">
    <source>
        <dbReference type="ARBA" id="ARBA00012452"/>
    </source>
</evidence>
<dbReference type="Gene3D" id="3.40.30.10">
    <property type="entry name" value="Glutaredoxin"/>
    <property type="match status" value="1"/>
</dbReference>
<evidence type="ECO:0000313" key="8">
    <source>
        <dbReference type="Proteomes" id="UP001174677"/>
    </source>
</evidence>
<dbReference type="Pfam" id="PF02798">
    <property type="entry name" value="GST_N"/>
    <property type="match status" value="1"/>
</dbReference>
<dbReference type="Proteomes" id="UP001174677">
    <property type="component" value="Chromosome 7"/>
</dbReference>
<evidence type="ECO:0000259" key="5">
    <source>
        <dbReference type="PROSITE" id="PS50404"/>
    </source>
</evidence>
<dbReference type="InterPro" id="IPR036282">
    <property type="entry name" value="Glutathione-S-Trfase_C_sf"/>
</dbReference>
<dbReference type="InterPro" id="IPR004045">
    <property type="entry name" value="Glutathione_S-Trfase_N"/>
</dbReference>
<dbReference type="SFLD" id="SFLDG01152">
    <property type="entry name" value="Main.3:_Omega-_and_Tau-like"/>
    <property type="match status" value="1"/>
</dbReference>
<dbReference type="SUPFAM" id="SSF47616">
    <property type="entry name" value="GST C-terminal domain-like"/>
    <property type="match status" value="1"/>
</dbReference>
<feature type="domain" description="GST C-terminal" evidence="6">
    <location>
        <begin position="127"/>
        <end position="250"/>
    </location>
</feature>
<keyword evidence="8" id="KW-1185">Reference proteome</keyword>
<dbReference type="PANTHER" id="PTHR11260">
    <property type="entry name" value="GLUTATHIONE S-TRANSFERASE, GST, SUPERFAMILY, GST DOMAIN CONTAINING"/>
    <property type="match status" value="1"/>
</dbReference>
<comment type="similarity">
    <text evidence="4">Belongs to the GST superfamily.</text>
</comment>
<organism evidence="7 8">
    <name type="scientific">Hevea brasiliensis</name>
    <name type="common">Para rubber tree</name>
    <name type="synonym">Siphonia brasiliensis</name>
    <dbReference type="NCBI Taxonomy" id="3981"/>
    <lineage>
        <taxon>Eukaryota</taxon>
        <taxon>Viridiplantae</taxon>
        <taxon>Streptophyta</taxon>
        <taxon>Embryophyta</taxon>
        <taxon>Tracheophyta</taxon>
        <taxon>Spermatophyta</taxon>
        <taxon>Magnoliopsida</taxon>
        <taxon>eudicotyledons</taxon>
        <taxon>Gunneridae</taxon>
        <taxon>Pentapetalae</taxon>
        <taxon>rosids</taxon>
        <taxon>fabids</taxon>
        <taxon>Malpighiales</taxon>
        <taxon>Euphorbiaceae</taxon>
        <taxon>Crotonoideae</taxon>
        <taxon>Micrandreae</taxon>
        <taxon>Hevea</taxon>
    </lineage>
</organism>
<evidence type="ECO:0000256" key="2">
    <source>
        <dbReference type="ARBA" id="ARBA00022679"/>
    </source>
</evidence>
<dbReference type="EMBL" id="JARPOI010000007">
    <property type="protein sequence ID" value="KAJ9176524.1"/>
    <property type="molecule type" value="Genomic_DNA"/>
</dbReference>
<dbReference type="SFLD" id="SFLDS00019">
    <property type="entry name" value="Glutathione_Transferase_(cytos"/>
    <property type="match status" value="1"/>
</dbReference>
<dbReference type="InterPro" id="IPR045073">
    <property type="entry name" value="Omega/Tau-like"/>
</dbReference>
<keyword evidence="2" id="KW-0808">Transferase</keyword>
<sequence length="265" mass="30735">MNMILPSKLLESKQNHIHTSLKCKIELGKGKRRRTNIYFHSMEQVKLLGAWPSPFAYRVIWALKLKGVSYEYIDENIFNKSELLLQYNPVYKKIPVLVHGGKPVAESIVILEYIEDTWPQNPLLPEDPYERAMARFWTKFEEDKSQTFFAFFRTVGEQQEKAVKEARELLGIVEEHGLGDKKFFGGDKIGLVDIAFGWIAGWLEVMQKAVGVKLLEAESFPRLQAWIKNFREVPVIKENLPDYDGMLAYFRCRREMFIASATSHA</sequence>
<name>A0ABQ9M8B4_HEVBR</name>
<dbReference type="Gene3D" id="1.20.1050.10">
    <property type="match status" value="1"/>
</dbReference>
<dbReference type="PANTHER" id="PTHR11260:SF757">
    <property type="entry name" value="GLUTATHIONE TRANSFERASE"/>
    <property type="match status" value="1"/>
</dbReference>
<dbReference type="CDD" id="cd03058">
    <property type="entry name" value="GST_N_Tau"/>
    <property type="match status" value="1"/>
</dbReference>
<evidence type="ECO:0000259" key="6">
    <source>
        <dbReference type="PROSITE" id="PS50405"/>
    </source>
</evidence>
<proteinExistence type="inferred from homology"/>
<evidence type="ECO:0000256" key="4">
    <source>
        <dbReference type="RuleBase" id="RU003494"/>
    </source>
</evidence>
<dbReference type="PROSITE" id="PS50405">
    <property type="entry name" value="GST_CTER"/>
    <property type="match status" value="1"/>
</dbReference>
<dbReference type="SUPFAM" id="SSF52833">
    <property type="entry name" value="Thioredoxin-like"/>
    <property type="match status" value="1"/>
</dbReference>
<dbReference type="InterPro" id="IPR036249">
    <property type="entry name" value="Thioredoxin-like_sf"/>
</dbReference>
<dbReference type="InterPro" id="IPR004046">
    <property type="entry name" value="GST_C"/>
</dbReference>
<gene>
    <name evidence="7" type="ORF">P3X46_011829</name>
</gene>
<dbReference type="InterPro" id="IPR010987">
    <property type="entry name" value="Glutathione-S-Trfase_C-like"/>
</dbReference>
<comment type="caution">
    <text evidence="7">The sequence shown here is derived from an EMBL/GenBank/DDBJ whole genome shotgun (WGS) entry which is preliminary data.</text>
</comment>
<evidence type="ECO:0000256" key="3">
    <source>
        <dbReference type="ARBA" id="ARBA00047960"/>
    </source>
</evidence>
<dbReference type="PROSITE" id="PS50404">
    <property type="entry name" value="GST_NTER"/>
    <property type="match status" value="1"/>
</dbReference>
<dbReference type="SFLD" id="SFLDG00358">
    <property type="entry name" value="Main_(cytGST)"/>
    <property type="match status" value="1"/>
</dbReference>
<protein>
    <recommendedName>
        <fullName evidence="1">glutathione transferase</fullName>
        <ecNumber evidence="1">2.5.1.18</ecNumber>
    </recommendedName>
</protein>
<reference evidence="7" key="1">
    <citation type="journal article" date="2023" name="Plant Biotechnol. J.">
        <title>Chromosome-level wild Hevea brasiliensis genome provides new tools for genomic-assisted breeding and valuable loci to elevate rubber yield.</title>
        <authorList>
            <person name="Cheng H."/>
            <person name="Song X."/>
            <person name="Hu Y."/>
            <person name="Wu T."/>
            <person name="Yang Q."/>
            <person name="An Z."/>
            <person name="Feng S."/>
            <person name="Deng Z."/>
            <person name="Wu W."/>
            <person name="Zeng X."/>
            <person name="Tu M."/>
            <person name="Wang X."/>
            <person name="Huang H."/>
        </authorList>
    </citation>
    <scope>NUCLEOTIDE SEQUENCE</scope>
    <source>
        <strain evidence="7">MT/VB/25A 57/8</strain>
    </source>
</reference>
<comment type="catalytic activity">
    <reaction evidence="3">
        <text>RX + glutathione = an S-substituted glutathione + a halide anion + H(+)</text>
        <dbReference type="Rhea" id="RHEA:16437"/>
        <dbReference type="ChEBI" id="CHEBI:15378"/>
        <dbReference type="ChEBI" id="CHEBI:16042"/>
        <dbReference type="ChEBI" id="CHEBI:17792"/>
        <dbReference type="ChEBI" id="CHEBI:57925"/>
        <dbReference type="ChEBI" id="CHEBI:90779"/>
        <dbReference type="EC" id="2.5.1.18"/>
    </reaction>
</comment>
<dbReference type="Pfam" id="PF00043">
    <property type="entry name" value="GST_C"/>
    <property type="match status" value="1"/>
</dbReference>
<dbReference type="InterPro" id="IPR045074">
    <property type="entry name" value="GST_C_Tau"/>
</dbReference>
<feature type="domain" description="GST N-terminal" evidence="5">
    <location>
        <begin position="43"/>
        <end position="122"/>
    </location>
</feature>
<accession>A0ABQ9M8B4</accession>
<evidence type="ECO:0000313" key="7">
    <source>
        <dbReference type="EMBL" id="KAJ9176524.1"/>
    </source>
</evidence>
<dbReference type="CDD" id="cd03185">
    <property type="entry name" value="GST_C_Tau"/>
    <property type="match status" value="1"/>
</dbReference>
<dbReference type="EC" id="2.5.1.18" evidence="1"/>